<dbReference type="OrthoDB" id="3257538at2759"/>
<dbReference type="Gene3D" id="3.10.129.10">
    <property type="entry name" value="Hotdog Thioesterase"/>
    <property type="match status" value="1"/>
</dbReference>
<protein>
    <recommendedName>
        <fullName evidence="3">Mesaconyl-C(4)-CoA hydratase</fullName>
    </recommendedName>
</protein>
<evidence type="ECO:0008006" key="3">
    <source>
        <dbReference type="Google" id="ProtNLM"/>
    </source>
</evidence>
<dbReference type="GeneID" id="70125756"/>
<dbReference type="AlphaFoldDB" id="A0A9P8RJM0"/>
<dbReference type="FunFam" id="3.10.129.10:FF:000103">
    <property type="entry name" value="WGS project CABT00000000 data, contig 2.1"/>
    <property type="match status" value="1"/>
</dbReference>
<evidence type="ECO:0000313" key="1">
    <source>
        <dbReference type="EMBL" id="KAH6647253.1"/>
    </source>
</evidence>
<dbReference type="PANTHER" id="PTHR28152">
    <property type="entry name" value="HYDROXYACYL-THIOESTER DEHYDRATASE TYPE 2, MITOCHONDRIAL"/>
    <property type="match status" value="1"/>
</dbReference>
<proteinExistence type="predicted"/>
<gene>
    <name evidence="1" type="ORF">BKA67DRAFT_430550</name>
</gene>
<dbReference type="GO" id="GO:0019171">
    <property type="term" value="F:(3R)-hydroxyacyl-[acyl-carrier-protein] dehydratase activity"/>
    <property type="evidence" value="ECO:0007669"/>
    <property type="project" value="TreeGrafter"/>
</dbReference>
<dbReference type="PANTHER" id="PTHR28152:SF2">
    <property type="entry name" value="N-TERMINAL OF MAOC-LIKE DEHYDRATASE DOMAIN-CONTAINING PROTEIN"/>
    <property type="match status" value="1"/>
</dbReference>
<organism evidence="1 2">
    <name type="scientific">Truncatella angustata</name>
    <dbReference type="NCBI Taxonomy" id="152316"/>
    <lineage>
        <taxon>Eukaryota</taxon>
        <taxon>Fungi</taxon>
        <taxon>Dikarya</taxon>
        <taxon>Ascomycota</taxon>
        <taxon>Pezizomycotina</taxon>
        <taxon>Sordariomycetes</taxon>
        <taxon>Xylariomycetidae</taxon>
        <taxon>Amphisphaeriales</taxon>
        <taxon>Sporocadaceae</taxon>
        <taxon>Truncatella</taxon>
    </lineage>
</organism>
<evidence type="ECO:0000313" key="2">
    <source>
        <dbReference type="Proteomes" id="UP000758603"/>
    </source>
</evidence>
<keyword evidence="2" id="KW-1185">Reference proteome</keyword>
<name>A0A9P8RJM0_9PEZI</name>
<dbReference type="GO" id="GO:0005739">
    <property type="term" value="C:mitochondrion"/>
    <property type="evidence" value="ECO:0007669"/>
    <property type="project" value="TreeGrafter"/>
</dbReference>
<dbReference type="InterPro" id="IPR052741">
    <property type="entry name" value="Mitochondrial_HTD2"/>
</dbReference>
<comment type="caution">
    <text evidence="1">The sequence shown here is derived from an EMBL/GenBank/DDBJ whole genome shotgun (WGS) entry which is preliminary data.</text>
</comment>
<dbReference type="RefSeq" id="XP_045953767.1">
    <property type="nucleotide sequence ID" value="XM_046096864.1"/>
</dbReference>
<dbReference type="InterPro" id="IPR029069">
    <property type="entry name" value="HotDog_dom_sf"/>
</dbReference>
<dbReference type="Proteomes" id="UP000758603">
    <property type="component" value="Unassembled WGS sequence"/>
</dbReference>
<accession>A0A9P8RJM0</accession>
<dbReference type="EMBL" id="JAGPXC010000009">
    <property type="protein sequence ID" value="KAH6647253.1"/>
    <property type="molecule type" value="Genomic_DNA"/>
</dbReference>
<reference evidence="1" key="1">
    <citation type="journal article" date="2021" name="Nat. Commun.">
        <title>Genetic determinants of endophytism in the Arabidopsis root mycobiome.</title>
        <authorList>
            <person name="Mesny F."/>
            <person name="Miyauchi S."/>
            <person name="Thiergart T."/>
            <person name="Pickel B."/>
            <person name="Atanasova L."/>
            <person name="Karlsson M."/>
            <person name="Huettel B."/>
            <person name="Barry K.W."/>
            <person name="Haridas S."/>
            <person name="Chen C."/>
            <person name="Bauer D."/>
            <person name="Andreopoulos W."/>
            <person name="Pangilinan J."/>
            <person name="LaButti K."/>
            <person name="Riley R."/>
            <person name="Lipzen A."/>
            <person name="Clum A."/>
            <person name="Drula E."/>
            <person name="Henrissat B."/>
            <person name="Kohler A."/>
            <person name="Grigoriev I.V."/>
            <person name="Martin F.M."/>
            <person name="Hacquard S."/>
        </authorList>
    </citation>
    <scope>NUCLEOTIDE SEQUENCE</scope>
    <source>
        <strain evidence="1">MPI-SDFR-AT-0073</strain>
    </source>
</reference>
<dbReference type="SUPFAM" id="SSF54637">
    <property type="entry name" value="Thioesterase/thiol ester dehydrase-isomerase"/>
    <property type="match status" value="1"/>
</dbReference>
<sequence length="346" mass="38719">MAPIPVPSTRHVCLVRRLHRLHRRHMATSASGAAEQMMQTFSDRTITQRQLLDANQLQKLSLTLGRKELYPGRDISREPPPAGTPLPPGYHLVYFTPGGIETELGPDGTDRTFNSPAPFTRRMWAGGEMRWVGGRKSQLRVGEVAEERTRLLSAVPKRSRDGGEMVLVDVEKEFWGKDGLALVDRRSWIFRPEAKAAAEPIAKPVQGKVKRGPSTMEDEEAKDGTYPRRKLRWSPVGLFRFSALTFNGHKIHYDESWTQSVESHPGQVVHGPLNLVSMLDYWRDMCGGKGDVEEIVYRAMSPIYAGDTYHIGTSNPEDTDGSSKWGILVEKAGVTCMKGTIKGQRQ</sequence>